<dbReference type="InterPro" id="IPR050091">
    <property type="entry name" value="PKS_NRPS_Biosynth_Enz"/>
</dbReference>
<sequence length="1569" mass="169661">MDSVKDFILEQFVNKQIDRDRTKRLLLELSEADLHEDIAVIGLAGRFAEAKDVDQFWDFLKVGRDCIRDYPQSRKEDMYDILRNPYYAEVLLGRPVDEADLDRLYSVSGYLDRIDQFDSRFFGIPPLEADYMDPNQRIALEVAYEALENAGYGGESAVGSRTGVFLGRDQSNYSYYRMFSERHPMQLSGSWEGMVASRISYVLDLKGPCINTDTACSAGSVSVHQAIQSLLLGECDMALAGGINLSSGGEPKTSFLSGATMDSVVSDDDTVRTFDARANGTLWGEGAGIVLLKPLKKALADRDHVRAVIKASAINNDGTSNSITAPNALMQERVILDAWAKADVPPETITYVEAHGTGTVLGDPIEVKGLTNAFRRHTDRRQFCGIGSLKTTMGHLVAASGSASLAKVVKSLESGLLAPSANFAVPNPYIDFTDSPLYVNDRLVPWDTGGEPRRAGISSFGFIRTNCHLVLEEAPRYRAEPQLRERYCFTASAKTEAALTALLDRYATVLADSPWSLADICYTSNLGRGHHEHRVMIVAGTKEELAESVDRLRRRGLGTDEQRGVFHGVHAVVSDKRGDLRPGDITAQTGKRLSDSADAKLAEYRARGDAAALTELANAYVRGARVGFAGFYADEPRRRVPLPTYPFEPTRHWAKPMRTSVRGFATAEANPLLGVEVSRSDTGIVFESRLSVDRHWVLSDHRIEQRPVVPGTTYLEMARAALAALENTRSMRFENVFFLVPLSVEEGEEATVRTRLDRVGHGYSFQVASSRAGEWVTHVEGRVGPLREDGPADTVDLDVLKAAAVEVTDPYPAETDTGVFQFGPRWDNVRAVWKHQAGALTLLRLPDGVPDDGFGLHPAKLDNAVNLISQNSGETFLPYLYKSFVLHGPMPETCYSLIRTVRDDSRDGQTITYDVDLLDADGRPFARITDYTVKKVDWRRFSLTGPRRFLQTEWLEVPRVPAEAAAPSVWAPVVLDNAAGRRLVAEVEALGHRVVPCYVGERTDTGRDVFALDEDGAGLLAERLRQELVEGVLFATDFTATGDLSHARRRAAGVDGLFELYRAFVSHRVKLAHGLKVLGGDAWRVEPGDGVTDPHSAATEALAQVVGQEHRHLLVDVVDARADAEPAPLLREALTGAGGVMRALRGSRTFLRRLRYAEAGPEPAGDGPAGARYAGGTFVISGGAGGLGLGVAEEMAREGAARIILLGRRALDEHTARRVQGIAAAEYVVCDVSREADVRGLAARLRDEGVALGGIVHAAGVAGDGFLANKPRSVFDAVLAPKVDGGVALVALAKEHPGAFLVFFSSITAVTGGQGQGDYCAANAFLDSLATRARAEGVDALSINWPTWSEVGMAAQYGVGDGDSPFRALTVKDGVAWLGHFLRHPADGAIPSRFDLGVLRERLDEMPFLLEDDVAEAVARAGTGSTPAGEEVTDVRLVGLSDPGQTQLRIGAVYGAVLGLAEVDAHASFQDLGGNSLMTAQLLQKVEDVYPGRIDIADLYSYATVTSLAGYIDERVAAESGAAGPQGANVGEANVGEADQSLQDVLEEIGDAELMTMFADTDGAGRKQR</sequence>
<dbReference type="InterPro" id="IPR014030">
    <property type="entry name" value="Ketoacyl_synth_N"/>
</dbReference>
<dbReference type="InterPro" id="IPR042104">
    <property type="entry name" value="PKS_dehydratase_sf"/>
</dbReference>
<keyword evidence="1" id="KW-0596">Phosphopantetheine</keyword>
<dbReference type="Gene3D" id="1.10.1200.10">
    <property type="entry name" value="ACP-like"/>
    <property type="match status" value="1"/>
</dbReference>
<comment type="caution">
    <text evidence="8">The sequence shown here is derived from an EMBL/GenBank/DDBJ whole genome shotgun (WGS) entry which is preliminary data.</text>
</comment>
<dbReference type="Pfam" id="PF22621">
    <property type="entry name" value="CurL-like_PKS_C"/>
    <property type="match status" value="1"/>
</dbReference>
<dbReference type="Pfam" id="PF08659">
    <property type="entry name" value="KR"/>
    <property type="match status" value="1"/>
</dbReference>
<dbReference type="InterPro" id="IPR006162">
    <property type="entry name" value="Ppantetheine_attach_site"/>
</dbReference>
<dbReference type="Pfam" id="PF21089">
    <property type="entry name" value="PKS_DH_N"/>
    <property type="match status" value="1"/>
</dbReference>
<dbReference type="InterPro" id="IPR014031">
    <property type="entry name" value="Ketoacyl_synth_C"/>
</dbReference>
<dbReference type="GO" id="GO:0004315">
    <property type="term" value="F:3-oxoacyl-[acyl-carrier-protein] synthase activity"/>
    <property type="evidence" value="ECO:0007669"/>
    <property type="project" value="InterPro"/>
</dbReference>
<dbReference type="EMBL" id="RJKM01000001">
    <property type="protein sequence ID" value="ROP42185.1"/>
    <property type="molecule type" value="Genomic_DNA"/>
</dbReference>
<dbReference type="InterPro" id="IPR036291">
    <property type="entry name" value="NAD(P)-bd_dom_sf"/>
</dbReference>
<dbReference type="InterPro" id="IPR009081">
    <property type="entry name" value="PP-bd_ACP"/>
</dbReference>
<evidence type="ECO:0000256" key="2">
    <source>
        <dbReference type="ARBA" id="ARBA00022553"/>
    </source>
</evidence>
<evidence type="ECO:0000256" key="1">
    <source>
        <dbReference type="ARBA" id="ARBA00022450"/>
    </source>
</evidence>
<dbReference type="InterPro" id="IPR013968">
    <property type="entry name" value="PKS_KR"/>
</dbReference>
<dbReference type="PANTHER" id="PTHR43775:SF37">
    <property type="entry name" value="SI:DKEY-61P9.11"/>
    <property type="match status" value="1"/>
</dbReference>
<dbReference type="RefSeq" id="WP_123747179.1">
    <property type="nucleotide sequence ID" value="NZ_RJKM01000001.1"/>
</dbReference>
<gene>
    <name evidence="8" type="ORF">EDD40_7681</name>
</gene>
<dbReference type="GO" id="GO:0031177">
    <property type="term" value="F:phosphopantetheine binding"/>
    <property type="evidence" value="ECO:0007669"/>
    <property type="project" value="InterPro"/>
</dbReference>
<dbReference type="InterPro" id="IPR020806">
    <property type="entry name" value="PKS_PP-bd"/>
</dbReference>
<dbReference type="InterPro" id="IPR020841">
    <property type="entry name" value="PKS_Beta-ketoAc_synthase_dom"/>
</dbReference>
<dbReference type="Proteomes" id="UP000268727">
    <property type="component" value="Unassembled WGS sequence"/>
</dbReference>
<dbReference type="PROSITE" id="PS52019">
    <property type="entry name" value="PKS_MFAS_DH"/>
    <property type="match status" value="1"/>
</dbReference>
<feature type="region of interest" description="C-terminal hotdog fold" evidence="4">
    <location>
        <begin position="802"/>
        <end position="942"/>
    </location>
</feature>
<dbReference type="OrthoDB" id="9778690at2"/>
<dbReference type="InterPro" id="IPR057326">
    <property type="entry name" value="KR_dom"/>
</dbReference>
<accession>A0A3N1HI78</accession>
<dbReference type="SMART" id="SM00826">
    <property type="entry name" value="PKS_DH"/>
    <property type="match status" value="1"/>
</dbReference>
<organism evidence="8 9">
    <name type="scientific">Saccharothrix texasensis</name>
    <dbReference type="NCBI Taxonomy" id="103734"/>
    <lineage>
        <taxon>Bacteria</taxon>
        <taxon>Bacillati</taxon>
        <taxon>Actinomycetota</taxon>
        <taxon>Actinomycetes</taxon>
        <taxon>Pseudonocardiales</taxon>
        <taxon>Pseudonocardiaceae</taxon>
        <taxon>Saccharothrix</taxon>
    </lineage>
</organism>
<dbReference type="SUPFAM" id="SSF47336">
    <property type="entry name" value="ACP-like"/>
    <property type="match status" value="1"/>
</dbReference>
<dbReference type="SMART" id="SM00823">
    <property type="entry name" value="PKS_PP"/>
    <property type="match status" value="1"/>
</dbReference>
<name>A0A3N1HI78_9PSEU</name>
<keyword evidence="2" id="KW-0597">Phosphoprotein</keyword>
<feature type="domain" description="PKS/mFAS DH" evidence="7">
    <location>
        <begin position="670"/>
        <end position="942"/>
    </location>
</feature>
<dbReference type="GO" id="GO:0006633">
    <property type="term" value="P:fatty acid biosynthetic process"/>
    <property type="evidence" value="ECO:0007669"/>
    <property type="project" value="InterPro"/>
</dbReference>
<dbReference type="PROSITE" id="PS00012">
    <property type="entry name" value="PHOSPHOPANTETHEINE"/>
    <property type="match status" value="1"/>
</dbReference>
<evidence type="ECO:0000259" key="6">
    <source>
        <dbReference type="PROSITE" id="PS52004"/>
    </source>
</evidence>
<feature type="active site" description="Proton acceptor; for dehydratase activity" evidence="4">
    <location>
        <position position="701"/>
    </location>
</feature>
<dbReference type="CDD" id="cd00833">
    <property type="entry name" value="PKS"/>
    <property type="match status" value="1"/>
</dbReference>
<dbReference type="Gene3D" id="1.10.1240.100">
    <property type="match status" value="1"/>
</dbReference>
<evidence type="ECO:0000256" key="4">
    <source>
        <dbReference type="PROSITE-ProRule" id="PRU01363"/>
    </source>
</evidence>
<dbReference type="Pfam" id="PF00109">
    <property type="entry name" value="ketoacyl-synt"/>
    <property type="match status" value="1"/>
</dbReference>
<dbReference type="InterPro" id="IPR036736">
    <property type="entry name" value="ACP-like_sf"/>
</dbReference>
<dbReference type="PROSITE" id="PS50075">
    <property type="entry name" value="CARRIER"/>
    <property type="match status" value="1"/>
</dbReference>
<feature type="domain" description="Ketosynthase family 3 (KS3)" evidence="6">
    <location>
        <begin position="35"/>
        <end position="473"/>
    </location>
</feature>
<feature type="active site" description="Proton donor; for dehydratase activity" evidence="4">
    <location>
        <position position="862"/>
    </location>
</feature>
<dbReference type="SUPFAM" id="SSF51735">
    <property type="entry name" value="NAD(P)-binding Rossmann-fold domains"/>
    <property type="match status" value="2"/>
</dbReference>
<dbReference type="InterPro" id="IPR049552">
    <property type="entry name" value="PKS_DH_N"/>
</dbReference>
<dbReference type="Gene3D" id="3.40.47.10">
    <property type="match status" value="1"/>
</dbReference>
<dbReference type="Pfam" id="PF02801">
    <property type="entry name" value="Ketoacyl-synt_C"/>
    <property type="match status" value="1"/>
</dbReference>
<feature type="region of interest" description="N-terminal hotdog fold" evidence="4">
    <location>
        <begin position="670"/>
        <end position="790"/>
    </location>
</feature>
<dbReference type="InterPro" id="IPR049551">
    <property type="entry name" value="PKS_DH_C"/>
</dbReference>
<feature type="domain" description="Carrier" evidence="5">
    <location>
        <begin position="1441"/>
        <end position="1516"/>
    </location>
</feature>
<keyword evidence="3" id="KW-0808">Transferase</keyword>
<evidence type="ECO:0000313" key="9">
    <source>
        <dbReference type="Proteomes" id="UP000268727"/>
    </source>
</evidence>
<evidence type="ECO:0000259" key="7">
    <source>
        <dbReference type="PROSITE" id="PS52019"/>
    </source>
</evidence>
<dbReference type="SUPFAM" id="SSF53901">
    <property type="entry name" value="Thiolase-like"/>
    <property type="match status" value="1"/>
</dbReference>
<dbReference type="CDD" id="cd05274">
    <property type="entry name" value="KR_FAS_SDR_x"/>
    <property type="match status" value="1"/>
</dbReference>
<dbReference type="InterPro" id="IPR049900">
    <property type="entry name" value="PKS_mFAS_DH"/>
</dbReference>
<dbReference type="Gene3D" id="3.40.50.720">
    <property type="entry name" value="NAD(P)-binding Rossmann-like Domain"/>
    <property type="match status" value="1"/>
</dbReference>
<dbReference type="InterPro" id="IPR018201">
    <property type="entry name" value="Ketoacyl_synth_AS"/>
</dbReference>
<dbReference type="Pfam" id="PF14765">
    <property type="entry name" value="PS-DH"/>
    <property type="match status" value="1"/>
</dbReference>
<dbReference type="GO" id="GO:0004312">
    <property type="term" value="F:fatty acid synthase activity"/>
    <property type="evidence" value="ECO:0007669"/>
    <property type="project" value="TreeGrafter"/>
</dbReference>
<evidence type="ECO:0000256" key="3">
    <source>
        <dbReference type="ARBA" id="ARBA00022679"/>
    </source>
</evidence>
<dbReference type="PROSITE" id="PS00606">
    <property type="entry name" value="KS3_1"/>
    <property type="match status" value="1"/>
</dbReference>
<dbReference type="Pfam" id="PF00550">
    <property type="entry name" value="PP-binding"/>
    <property type="match status" value="1"/>
</dbReference>
<proteinExistence type="predicted"/>
<reference evidence="8 9" key="1">
    <citation type="submission" date="2018-11" db="EMBL/GenBank/DDBJ databases">
        <title>Sequencing the genomes of 1000 actinobacteria strains.</title>
        <authorList>
            <person name="Klenk H.-P."/>
        </authorList>
    </citation>
    <scope>NUCLEOTIDE SEQUENCE [LARGE SCALE GENOMIC DNA]</scope>
    <source>
        <strain evidence="8 9">DSM 44231</strain>
    </source>
</reference>
<evidence type="ECO:0000259" key="5">
    <source>
        <dbReference type="PROSITE" id="PS50075"/>
    </source>
</evidence>
<evidence type="ECO:0000313" key="8">
    <source>
        <dbReference type="EMBL" id="ROP42185.1"/>
    </source>
</evidence>
<dbReference type="SMART" id="SM00825">
    <property type="entry name" value="PKS_KS"/>
    <property type="match status" value="1"/>
</dbReference>
<protein>
    <submittedName>
        <fullName evidence="8">Polyketide synthase PksN</fullName>
    </submittedName>
</protein>
<dbReference type="InterPro" id="IPR020807">
    <property type="entry name" value="PKS_DH"/>
</dbReference>
<dbReference type="SMART" id="SM00822">
    <property type="entry name" value="PKS_KR"/>
    <property type="match status" value="1"/>
</dbReference>
<dbReference type="PANTHER" id="PTHR43775">
    <property type="entry name" value="FATTY ACID SYNTHASE"/>
    <property type="match status" value="1"/>
</dbReference>
<keyword evidence="9" id="KW-1185">Reference proteome</keyword>
<dbReference type="InterPro" id="IPR016039">
    <property type="entry name" value="Thiolase-like"/>
</dbReference>
<dbReference type="PROSITE" id="PS52004">
    <property type="entry name" value="KS3_2"/>
    <property type="match status" value="1"/>
</dbReference>
<dbReference type="Gene3D" id="3.10.129.110">
    <property type="entry name" value="Polyketide synthase dehydratase"/>
    <property type="match status" value="1"/>
</dbReference>